<dbReference type="PANTHER" id="PTHR43877">
    <property type="entry name" value="AMINOALKYLPHOSPHONATE N-ACETYLTRANSFERASE-RELATED-RELATED"/>
    <property type="match status" value="1"/>
</dbReference>
<keyword evidence="2" id="KW-0012">Acyltransferase</keyword>
<feature type="domain" description="N-acetyltransferase" evidence="3">
    <location>
        <begin position="1"/>
        <end position="156"/>
    </location>
</feature>
<dbReference type="KEGG" id="thu:AC731_009915"/>
<evidence type="ECO:0000313" key="5">
    <source>
        <dbReference type="Proteomes" id="UP000036902"/>
    </source>
</evidence>
<gene>
    <name evidence="4" type="ORF">AC731_009915</name>
</gene>
<name>A0A127KAY3_9RHOO</name>
<dbReference type="Proteomes" id="UP000036902">
    <property type="component" value="Chromosome"/>
</dbReference>
<evidence type="ECO:0000313" key="4">
    <source>
        <dbReference type="EMBL" id="AMO39066.1"/>
    </source>
</evidence>
<dbReference type="CDD" id="cd04301">
    <property type="entry name" value="NAT_SF"/>
    <property type="match status" value="1"/>
</dbReference>
<dbReference type="STRING" id="1134435.AC731_009915"/>
<dbReference type="EMBL" id="CP014646">
    <property type="protein sequence ID" value="AMO39066.1"/>
    <property type="molecule type" value="Genomic_DNA"/>
</dbReference>
<keyword evidence="1 4" id="KW-0808">Transferase</keyword>
<dbReference type="PROSITE" id="PS51186">
    <property type="entry name" value="GNAT"/>
    <property type="match status" value="1"/>
</dbReference>
<evidence type="ECO:0000256" key="2">
    <source>
        <dbReference type="ARBA" id="ARBA00023315"/>
    </source>
</evidence>
<dbReference type="GO" id="GO:0016747">
    <property type="term" value="F:acyltransferase activity, transferring groups other than amino-acyl groups"/>
    <property type="evidence" value="ECO:0007669"/>
    <property type="project" value="InterPro"/>
</dbReference>
<dbReference type="Gene3D" id="3.40.630.30">
    <property type="match status" value="1"/>
</dbReference>
<keyword evidence="5" id="KW-1185">Reference proteome</keyword>
<organism evidence="4 5">
    <name type="scientific">Thauera humireducens</name>
    <dbReference type="NCBI Taxonomy" id="1134435"/>
    <lineage>
        <taxon>Bacteria</taxon>
        <taxon>Pseudomonadati</taxon>
        <taxon>Pseudomonadota</taxon>
        <taxon>Betaproteobacteria</taxon>
        <taxon>Rhodocyclales</taxon>
        <taxon>Zoogloeaceae</taxon>
        <taxon>Thauera</taxon>
    </lineage>
</organism>
<dbReference type="InterPro" id="IPR050832">
    <property type="entry name" value="Bact_Acetyltransf"/>
</dbReference>
<dbReference type="InterPro" id="IPR016181">
    <property type="entry name" value="Acyl_CoA_acyltransferase"/>
</dbReference>
<dbReference type="AlphaFoldDB" id="A0A127KAY3"/>
<dbReference type="InterPro" id="IPR000182">
    <property type="entry name" value="GNAT_dom"/>
</dbReference>
<dbReference type="SUPFAM" id="SSF55729">
    <property type="entry name" value="Acyl-CoA N-acyltransferases (Nat)"/>
    <property type="match status" value="1"/>
</dbReference>
<reference evidence="5" key="1">
    <citation type="submission" date="2016-03" db="EMBL/GenBank/DDBJ databases">
        <authorList>
            <person name="Ma C."/>
            <person name="Zhou S."/>
            <person name="Yang G."/>
        </authorList>
    </citation>
    <scope>NUCLEOTIDE SEQUENCE [LARGE SCALE GENOMIC DNA]</scope>
    <source>
        <strain evidence="5">SgZ-1</strain>
    </source>
</reference>
<evidence type="ECO:0000259" key="3">
    <source>
        <dbReference type="PROSITE" id="PS51186"/>
    </source>
</evidence>
<accession>A0A127KAY3</accession>
<dbReference type="PANTHER" id="PTHR43877:SF2">
    <property type="entry name" value="AMINOALKYLPHOSPHONATE N-ACETYLTRANSFERASE-RELATED"/>
    <property type="match status" value="1"/>
</dbReference>
<dbReference type="Pfam" id="PF00583">
    <property type="entry name" value="Acetyltransf_1"/>
    <property type="match status" value="1"/>
</dbReference>
<sequence>MLRAMRMDDLDAVLRIQREAYGDDYQESAEVLARKLRLAPDACWFAERDGVGLGYVFAHPWTAGAPRLHAPLASLPPAADHGFLHDLAVSPRARGERLGGRLFAQVLDWSRAAEHRGLQLVALADAVGFWRRLGFVPCAQALPEGYGVGAVLMRLV</sequence>
<protein>
    <submittedName>
        <fullName evidence="4">Acetyltransferase</fullName>
    </submittedName>
</protein>
<proteinExistence type="predicted"/>
<evidence type="ECO:0000256" key="1">
    <source>
        <dbReference type="ARBA" id="ARBA00022679"/>
    </source>
</evidence>